<keyword evidence="3" id="KW-1185">Reference proteome</keyword>
<sequence length="103" mass="11791">MKRPRTGKMKMNVEGALTNTNAPENKKLPFCKFRKCRMGQHEGNGRLMSTDNRVSFTEYYGLRDRPDRPKTVLTEAVVRREMATLISPTPSDQKEMGGERTVN</sequence>
<dbReference type="EMBL" id="JACVVK020000311">
    <property type="protein sequence ID" value="KAK7479092.1"/>
    <property type="molecule type" value="Genomic_DNA"/>
</dbReference>
<dbReference type="AlphaFoldDB" id="A0ABD0JVH2"/>
<dbReference type="Proteomes" id="UP001519460">
    <property type="component" value="Unassembled WGS sequence"/>
</dbReference>
<evidence type="ECO:0000256" key="1">
    <source>
        <dbReference type="SAM" id="MobiDB-lite"/>
    </source>
</evidence>
<accession>A0ABD0JVH2</accession>
<comment type="caution">
    <text evidence="2">The sequence shown here is derived from an EMBL/GenBank/DDBJ whole genome shotgun (WGS) entry which is preliminary data.</text>
</comment>
<proteinExistence type="predicted"/>
<name>A0ABD0JVH2_9CAEN</name>
<feature type="compositionally biased region" description="Basic and acidic residues" evidence="1">
    <location>
        <begin position="92"/>
        <end position="103"/>
    </location>
</feature>
<protein>
    <submittedName>
        <fullName evidence="2">Uncharacterized protein</fullName>
    </submittedName>
</protein>
<reference evidence="2 3" key="1">
    <citation type="journal article" date="2023" name="Sci. Data">
        <title>Genome assembly of the Korean intertidal mud-creeper Batillaria attramentaria.</title>
        <authorList>
            <person name="Patra A.K."/>
            <person name="Ho P.T."/>
            <person name="Jun S."/>
            <person name="Lee S.J."/>
            <person name="Kim Y."/>
            <person name="Won Y.J."/>
        </authorList>
    </citation>
    <scope>NUCLEOTIDE SEQUENCE [LARGE SCALE GENOMIC DNA]</scope>
    <source>
        <strain evidence="2">Wonlab-2016</strain>
    </source>
</reference>
<gene>
    <name evidence="2" type="ORF">BaRGS_00029684</name>
</gene>
<feature type="region of interest" description="Disordered" evidence="1">
    <location>
        <begin position="1"/>
        <end position="24"/>
    </location>
</feature>
<feature type="region of interest" description="Disordered" evidence="1">
    <location>
        <begin position="83"/>
        <end position="103"/>
    </location>
</feature>
<organism evidence="2 3">
    <name type="scientific">Batillaria attramentaria</name>
    <dbReference type="NCBI Taxonomy" id="370345"/>
    <lineage>
        <taxon>Eukaryota</taxon>
        <taxon>Metazoa</taxon>
        <taxon>Spiralia</taxon>
        <taxon>Lophotrochozoa</taxon>
        <taxon>Mollusca</taxon>
        <taxon>Gastropoda</taxon>
        <taxon>Caenogastropoda</taxon>
        <taxon>Sorbeoconcha</taxon>
        <taxon>Cerithioidea</taxon>
        <taxon>Batillariidae</taxon>
        <taxon>Batillaria</taxon>
    </lineage>
</organism>
<evidence type="ECO:0000313" key="2">
    <source>
        <dbReference type="EMBL" id="KAK7479092.1"/>
    </source>
</evidence>
<evidence type="ECO:0000313" key="3">
    <source>
        <dbReference type="Proteomes" id="UP001519460"/>
    </source>
</evidence>